<proteinExistence type="inferred from homology"/>
<dbReference type="EMBL" id="CAACVJ010000691">
    <property type="protein sequence ID" value="VEP18603.1"/>
    <property type="molecule type" value="Genomic_DNA"/>
</dbReference>
<feature type="domain" description="UspA" evidence="2">
    <location>
        <begin position="1"/>
        <end position="131"/>
    </location>
</feature>
<name>A0A563W4Z3_9CYAN</name>
<dbReference type="PANTHER" id="PTHR46268:SF8">
    <property type="entry name" value="UNIVERSAL STRESS PROTEIN SLL1388"/>
    <property type="match status" value="1"/>
</dbReference>
<dbReference type="InterPro" id="IPR006015">
    <property type="entry name" value="Universal_stress_UspA"/>
</dbReference>
<feature type="domain" description="UspA" evidence="2">
    <location>
        <begin position="139"/>
        <end position="278"/>
    </location>
</feature>
<evidence type="ECO:0000256" key="1">
    <source>
        <dbReference type="ARBA" id="ARBA00008791"/>
    </source>
</evidence>
<reference evidence="3 4" key="1">
    <citation type="submission" date="2019-01" db="EMBL/GenBank/DDBJ databases">
        <authorList>
            <person name="Brito A."/>
        </authorList>
    </citation>
    <scope>NUCLEOTIDE SEQUENCE [LARGE SCALE GENOMIC DNA]</scope>
    <source>
        <strain evidence="3">1</strain>
    </source>
</reference>
<evidence type="ECO:0000313" key="3">
    <source>
        <dbReference type="EMBL" id="VEP18603.1"/>
    </source>
</evidence>
<dbReference type="Proteomes" id="UP000320055">
    <property type="component" value="Unassembled WGS sequence"/>
</dbReference>
<dbReference type="Gene3D" id="3.40.50.620">
    <property type="entry name" value="HUPs"/>
    <property type="match status" value="2"/>
</dbReference>
<dbReference type="InterPro" id="IPR014729">
    <property type="entry name" value="Rossmann-like_a/b/a_fold"/>
</dbReference>
<accession>A0A563W4Z3</accession>
<dbReference type="PRINTS" id="PR01438">
    <property type="entry name" value="UNVRSLSTRESS"/>
</dbReference>
<comment type="similarity">
    <text evidence="1">Belongs to the universal stress protein A family.</text>
</comment>
<protein>
    <submittedName>
        <fullName evidence="3">UspA domain protein</fullName>
    </submittedName>
</protein>
<evidence type="ECO:0000313" key="4">
    <source>
        <dbReference type="Proteomes" id="UP000320055"/>
    </source>
</evidence>
<keyword evidence="4" id="KW-1185">Reference proteome</keyword>
<gene>
    <name evidence="3" type="ORF">H1P_830008</name>
</gene>
<dbReference type="InterPro" id="IPR006016">
    <property type="entry name" value="UspA"/>
</dbReference>
<dbReference type="RefSeq" id="WP_144867990.1">
    <property type="nucleotide sequence ID" value="NZ_LR213841.1"/>
</dbReference>
<dbReference type="OrthoDB" id="9777884at2"/>
<dbReference type="CDD" id="cd00293">
    <property type="entry name" value="USP-like"/>
    <property type="match status" value="2"/>
</dbReference>
<organism evidence="3 4">
    <name type="scientific">Hyella patelloides LEGE 07179</name>
    <dbReference type="NCBI Taxonomy" id="945734"/>
    <lineage>
        <taxon>Bacteria</taxon>
        <taxon>Bacillati</taxon>
        <taxon>Cyanobacteriota</taxon>
        <taxon>Cyanophyceae</taxon>
        <taxon>Pleurocapsales</taxon>
        <taxon>Hyellaceae</taxon>
        <taxon>Hyella</taxon>
    </lineage>
</organism>
<dbReference type="Pfam" id="PF00582">
    <property type="entry name" value="Usp"/>
    <property type="match status" value="2"/>
</dbReference>
<dbReference type="SUPFAM" id="SSF52402">
    <property type="entry name" value="Adenine nucleotide alpha hydrolases-like"/>
    <property type="match status" value="2"/>
</dbReference>
<dbReference type="PANTHER" id="PTHR46268">
    <property type="entry name" value="STRESS RESPONSE PROTEIN NHAX"/>
    <property type="match status" value="1"/>
</dbReference>
<dbReference type="AlphaFoldDB" id="A0A563W4Z3"/>
<evidence type="ECO:0000259" key="2">
    <source>
        <dbReference type="Pfam" id="PF00582"/>
    </source>
</evidence>
<sequence>MLKKILYADSGADNAQDLLKFLLELPALKGADLSILRVVSPKTTEEESEVKSNAETKISELVSKLGIAEDRVTSMVEEGEPKTTVIKVAKESNTDLIIMGSRGLGKLQSFLSNSVSQYVFQLTERSMLLVKDDIYVKRIKRVMVAIDKSAAAQYALDVALSMFQGDKDAEIYLTRVNPDLKPGLEISQEDIDNNPILSAAAAKVKSRGLAYKCILSGGRPAQKICALAEDYNIDFMVLGSPERRPSVAKNLPDLDRLLGSSLSDYIRVKAECPVLLARQEEA</sequence>